<dbReference type="AlphaFoldDB" id="A0A9P4K3D1"/>
<dbReference type="EMBL" id="ML986678">
    <property type="protein sequence ID" value="KAF2260537.1"/>
    <property type="molecule type" value="Genomic_DNA"/>
</dbReference>
<feature type="compositionally biased region" description="Basic and acidic residues" evidence="1">
    <location>
        <begin position="656"/>
        <end position="679"/>
    </location>
</feature>
<evidence type="ECO:0000313" key="3">
    <source>
        <dbReference type="Proteomes" id="UP000800093"/>
    </source>
</evidence>
<dbReference type="Proteomes" id="UP000800093">
    <property type="component" value="Unassembled WGS sequence"/>
</dbReference>
<comment type="caution">
    <text evidence="2">The sequence shown here is derived from an EMBL/GenBank/DDBJ whole genome shotgun (WGS) entry which is preliminary data.</text>
</comment>
<accession>A0A9P4K3D1</accession>
<feature type="region of interest" description="Disordered" evidence="1">
    <location>
        <begin position="114"/>
        <end position="170"/>
    </location>
</feature>
<evidence type="ECO:0000313" key="2">
    <source>
        <dbReference type="EMBL" id="KAF2260537.1"/>
    </source>
</evidence>
<organism evidence="2 3">
    <name type="scientific">Lojkania enalia</name>
    <dbReference type="NCBI Taxonomy" id="147567"/>
    <lineage>
        <taxon>Eukaryota</taxon>
        <taxon>Fungi</taxon>
        <taxon>Dikarya</taxon>
        <taxon>Ascomycota</taxon>
        <taxon>Pezizomycotina</taxon>
        <taxon>Dothideomycetes</taxon>
        <taxon>Pleosporomycetidae</taxon>
        <taxon>Pleosporales</taxon>
        <taxon>Pleosporales incertae sedis</taxon>
        <taxon>Lojkania</taxon>
    </lineage>
</organism>
<reference evidence="3" key="1">
    <citation type="journal article" date="2020" name="Stud. Mycol.">
        <title>101 Dothideomycetes genomes: A test case for predicting lifestyles and emergence of pathogens.</title>
        <authorList>
            <person name="Haridas S."/>
            <person name="Albert R."/>
            <person name="Binder M."/>
            <person name="Bloem J."/>
            <person name="LaButti K."/>
            <person name="Salamov A."/>
            <person name="Andreopoulos B."/>
            <person name="Baker S."/>
            <person name="Barry K."/>
            <person name="Bills G."/>
            <person name="Bluhm B."/>
            <person name="Cannon C."/>
            <person name="Castanera R."/>
            <person name="Culley D."/>
            <person name="Daum C."/>
            <person name="Ezra D."/>
            <person name="Gonzalez J."/>
            <person name="Henrissat B."/>
            <person name="Kuo A."/>
            <person name="Liang C."/>
            <person name="Lipzen A."/>
            <person name="Lutzoni F."/>
            <person name="Magnuson J."/>
            <person name="Mondo S."/>
            <person name="Nolan M."/>
            <person name="Ohm R."/>
            <person name="Pangilinan J."/>
            <person name="Park H.-J."/>
            <person name="Ramirez L."/>
            <person name="Alfaro M."/>
            <person name="Sun H."/>
            <person name="Tritt A."/>
            <person name="Yoshinaga Y."/>
            <person name="Zwiers L.-H."/>
            <person name="Turgeon B."/>
            <person name="Goodwin S."/>
            <person name="Spatafora J."/>
            <person name="Crous P."/>
            <person name="Grigoriev I."/>
        </authorList>
    </citation>
    <scope>NUCLEOTIDE SEQUENCE [LARGE SCALE GENOMIC DNA]</scope>
    <source>
        <strain evidence="3">CBS 304.66</strain>
    </source>
</reference>
<proteinExistence type="predicted"/>
<sequence length="679" mass="77121">MEYQSNIVVLKVPPIAFQELKNIEVLSDEEYQILDGAVKEKLASEGILRKIFASDLARKSYLRICVWNLYEEMKEQSFIQPSQGNKEDLHRRIMLTRAEKVIEQTQSEGEVICDGASYDDSSSSPALANPPDDLFSPLPSPRNAGASSNNFMTARPTSSQHPPHNTMSGPSNNAARYIQLEDSSPPTRHGHIIHNSLTVVYESGHVPAVDESIERDPDNPGRWLIRFKHHFENGKDIEQLDLLPILDLAAPRARYPLKGFYFAPAIPIIPIFDNEDNTQWEFNQKSGLWERFHSGDNEIKTAFPKFVVRKFATGTNVYVSQHIWGRKTDGFYHEGCARDFDINNAKCVEEYNLWVVKIQNPSNLEPIQCERHPNWSKEEMEALYDYGNELFVKHGIIKGFQEWNHVEATAKVERALLKKDPTAKPRTLRAVVAHISRDTLPEFFPERGIAEWRKVSRELKRRIKEGAKVPDHLLFPKKPLLSIDAAAKKLLVGNVRVEINRMRKLSDTTATEETDEDSDVELPIADDYMFKYTAIISGAVVLLPKAVPKKTQPNIAIPSSVAPGSRSNGHTGIEVPPGVWYLYAQTPQFISAIERKVGINARNIIASYKQEWSQAEREAAEGLLLLRDPFHFNTRQINELSQVCVIQVGDPIKTTHTKERELPEGRRDDERPEELAKLD</sequence>
<feature type="region of interest" description="Disordered" evidence="1">
    <location>
        <begin position="655"/>
        <end position="679"/>
    </location>
</feature>
<protein>
    <submittedName>
        <fullName evidence="2">Uncharacterized protein</fullName>
    </submittedName>
</protein>
<feature type="compositionally biased region" description="Polar residues" evidence="1">
    <location>
        <begin position="145"/>
        <end position="170"/>
    </location>
</feature>
<evidence type="ECO:0000256" key="1">
    <source>
        <dbReference type="SAM" id="MobiDB-lite"/>
    </source>
</evidence>
<name>A0A9P4K3D1_9PLEO</name>
<gene>
    <name evidence="2" type="ORF">CC78DRAFT_589514</name>
</gene>
<keyword evidence="3" id="KW-1185">Reference proteome</keyword>